<sequence length="202" mass="21948">MHSSKRARSEMPGLCPTACEGPSAEGAPGLGGFFADQDRRRKNNGPAPGPAPQCHACRTPQPELTDCTHCLKSTCGECLAGCTICLCACCKWCISQRFSAQDQHTLCPECNIRHVSDQDLPPPFLQDQQQQQQQQQLSAQEPVDPARQPGIAAFLGVAAPRRPMPAPPRQHPYPAVPISETEGNAPATGKSHRTTRITHYFR</sequence>
<feature type="region of interest" description="Disordered" evidence="1">
    <location>
        <begin position="179"/>
        <end position="202"/>
    </location>
</feature>
<feature type="compositionally biased region" description="Low complexity" evidence="1">
    <location>
        <begin position="125"/>
        <end position="137"/>
    </location>
</feature>
<name>A0A058ZBF2_FONAL</name>
<feature type="compositionally biased region" description="Basic residues" evidence="1">
    <location>
        <begin position="190"/>
        <end position="202"/>
    </location>
</feature>
<reference evidence="2" key="1">
    <citation type="submission" date="2013-04" db="EMBL/GenBank/DDBJ databases">
        <title>The Genome Sequence of Fonticula alba ATCC 38817.</title>
        <authorList>
            <consortium name="The Broad Institute Genomics Platform"/>
            <person name="Russ C."/>
            <person name="Cuomo C."/>
            <person name="Burger G."/>
            <person name="Gray M.W."/>
            <person name="Holland P.W.H."/>
            <person name="King N."/>
            <person name="Lang F.B.F."/>
            <person name="Roger A.J."/>
            <person name="Ruiz-Trillo I."/>
            <person name="Brown M."/>
            <person name="Walker B."/>
            <person name="Young S."/>
            <person name="Zeng Q."/>
            <person name="Gargeya S."/>
            <person name="Fitzgerald M."/>
            <person name="Haas B."/>
            <person name="Abouelleil A."/>
            <person name="Allen A.W."/>
            <person name="Alvarado L."/>
            <person name="Arachchi H.M."/>
            <person name="Berlin A.M."/>
            <person name="Chapman S.B."/>
            <person name="Gainer-Dewar J."/>
            <person name="Goldberg J."/>
            <person name="Griggs A."/>
            <person name="Gujja S."/>
            <person name="Hansen M."/>
            <person name="Howarth C."/>
            <person name="Imamovic A."/>
            <person name="Ireland A."/>
            <person name="Larimer J."/>
            <person name="McCowan C."/>
            <person name="Murphy C."/>
            <person name="Pearson M."/>
            <person name="Poon T.W."/>
            <person name="Priest M."/>
            <person name="Roberts A."/>
            <person name="Saif S."/>
            <person name="Shea T."/>
            <person name="Sisk P."/>
            <person name="Sykes S."/>
            <person name="Wortman J."/>
            <person name="Nusbaum C."/>
            <person name="Birren B."/>
        </authorList>
    </citation>
    <scope>NUCLEOTIDE SEQUENCE [LARGE SCALE GENOMIC DNA]</scope>
    <source>
        <strain evidence="2">ATCC 38817</strain>
    </source>
</reference>
<evidence type="ECO:0000313" key="2">
    <source>
        <dbReference type="EMBL" id="KCV71248.1"/>
    </source>
</evidence>
<accession>A0A058ZBF2</accession>
<feature type="region of interest" description="Disordered" evidence="1">
    <location>
        <begin position="118"/>
        <end position="145"/>
    </location>
</feature>
<evidence type="ECO:0000313" key="3">
    <source>
        <dbReference type="Proteomes" id="UP000030693"/>
    </source>
</evidence>
<dbReference type="Proteomes" id="UP000030693">
    <property type="component" value="Unassembled WGS sequence"/>
</dbReference>
<dbReference type="EMBL" id="KB932203">
    <property type="protein sequence ID" value="KCV71248.1"/>
    <property type="molecule type" value="Genomic_DNA"/>
</dbReference>
<evidence type="ECO:0000256" key="1">
    <source>
        <dbReference type="SAM" id="MobiDB-lite"/>
    </source>
</evidence>
<feature type="region of interest" description="Disordered" evidence="1">
    <location>
        <begin position="30"/>
        <end position="54"/>
    </location>
</feature>
<protein>
    <submittedName>
        <fullName evidence="2">Uncharacterized protein</fullName>
    </submittedName>
</protein>
<keyword evidence="3" id="KW-1185">Reference proteome</keyword>
<dbReference type="GeneID" id="20526923"/>
<dbReference type="AlphaFoldDB" id="A0A058ZBF2"/>
<dbReference type="RefSeq" id="XP_009494371.1">
    <property type="nucleotide sequence ID" value="XM_009496096.1"/>
</dbReference>
<proteinExistence type="predicted"/>
<organism evidence="2">
    <name type="scientific">Fonticula alba</name>
    <name type="common">Slime mold</name>
    <dbReference type="NCBI Taxonomy" id="691883"/>
    <lineage>
        <taxon>Eukaryota</taxon>
        <taxon>Rotosphaerida</taxon>
        <taxon>Fonticulaceae</taxon>
        <taxon>Fonticula</taxon>
    </lineage>
</organism>
<gene>
    <name evidence="2" type="ORF">H696_02198</name>
</gene>